<dbReference type="GO" id="GO:0016787">
    <property type="term" value="F:hydrolase activity"/>
    <property type="evidence" value="ECO:0007669"/>
    <property type="project" value="UniProtKB-KW"/>
</dbReference>
<comment type="similarity">
    <text evidence="1">Belongs to the class-A beta-lactamase family.</text>
</comment>
<organism evidence="4 5">
    <name type="scientific">Oidiodendron maius (strain Zn)</name>
    <dbReference type="NCBI Taxonomy" id="913774"/>
    <lineage>
        <taxon>Eukaryota</taxon>
        <taxon>Fungi</taxon>
        <taxon>Dikarya</taxon>
        <taxon>Ascomycota</taxon>
        <taxon>Pezizomycotina</taxon>
        <taxon>Leotiomycetes</taxon>
        <taxon>Leotiomycetes incertae sedis</taxon>
        <taxon>Myxotrichaceae</taxon>
        <taxon>Oidiodendron</taxon>
    </lineage>
</organism>
<dbReference type="AlphaFoldDB" id="A0A0C3DD51"/>
<dbReference type="InterPro" id="IPR001466">
    <property type="entry name" value="Beta-lactam-related"/>
</dbReference>
<dbReference type="InterPro" id="IPR012338">
    <property type="entry name" value="Beta-lactam/transpept-like"/>
</dbReference>
<dbReference type="OrthoDB" id="428260at2759"/>
<protein>
    <recommendedName>
        <fullName evidence="3">Beta-lactamase-related domain-containing protein</fullName>
    </recommendedName>
</protein>
<name>A0A0C3DD51_OIDMZ</name>
<dbReference type="Gene3D" id="3.40.710.10">
    <property type="entry name" value="DD-peptidase/beta-lactamase superfamily"/>
    <property type="match status" value="1"/>
</dbReference>
<dbReference type="Pfam" id="PF00144">
    <property type="entry name" value="Beta-lactamase"/>
    <property type="match status" value="1"/>
</dbReference>
<dbReference type="Proteomes" id="UP000054321">
    <property type="component" value="Unassembled WGS sequence"/>
</dbReference>
<dbReference type="EMBL" id="KN832878">
    <property type="protein sequence ID" value="KIM99887.1"/>
    <property type="molecule type" value="Genomic_DNA"/>
</dbReference>
<reference evidence="5" key="2">
    <citation type="submission" date="2015-01" db="EMBL/GenBank/DDBJ databases">
        <title>Evolutionary Origins and Diversification of the Mycorrhizal Mutualists.</title>
        <authorList>
            <consortium name="DOE Joint Genome Institute"/>
            <consortium name="Mycorrhizal Genomics Consortium"/>
            <person name="Kohler A."/>
            <person name="Kuo A."/>
            <person name="Nagy L.G."/>
            <person name="Floudas D."/>
            <person name="Copeland A."/>
            <person name="Barry K.W."/>
            <person name="Cichocki N."/>
            <person name="Veneault-Fourrey C."/>
            <person name="LaButti K."/>
            <person name="Lindquist E.A."/>
            <person name="Lipzen A."/>
            <person name="Lundell T."/>
            <person name="Morin E."/>
            <person name="Murat C."/>
            <person name="Riley R."/>
            <person name="Ohm R."/>
            <person name="Sun H."/>
            <person name="Tunlid A."/>
            <person name="Henrissat B."/>
            <person name="Grigoriev I.V."/>
            <person name="Hibbett D.S."/>
            <person name="Martin F."/>
        </authorList>
    </citation>
    <scope>NUCLEOTIDE SEQUENCE [LARGE SCALE GENOMIC DNA]</scope>
    <source>
        <strain evidence="5">Zn</strain>
    </source>
</reference>
<evidence type="ECO:0000313" key="5">
    <source>
        <dbReference type="Proteomes" id="UP000054321"/>
    </source>
</evidence>
<accession>A0A0C3DD51</accession>
<dbReference type="STRING" id="913774.A0A0C3DD51"/>
<feature type="domain" description="Beta-lactamase-related" evidence="3">
    <location>
        <begin position="17"/>
        <end position="376"/>
    </location>
</feature>
<sequence length="396" mass="44016">MYAHPSSPSPGRDLIFESGNFQYQKAFGPKGPTEAMDLSATFFLASCTKLMTSIAALQSVERRQIGLDDDVAPILTELKELQILTGFEEGTETPILMPAYEKITLRKLLSHTSGFGYDAENPSLSRWRKLRGQTSGIKGIPMIDRINIPLLFEPGSSWQYGMGLDWAGLLVERLNHTSLEDYMQEHIWDIVGAADITFHLESKPSVKQRLVKMSRRCGTGNPISTQTGQGERSVAWTDEILYDDQTDDEYGGSGTFGSAVGFMNIMRSILANDGRLLKPQTLEWMFEPQLGEESERALVTFLGPSLQNDSFSSVSTTTKFNHGLGGLLILDDLDTGLKKGTLSWSGFPNLVWTIDRETGLALLYATNIVPFGDPQSAKHQQLFEREMYDRFSMVTG</sequence>
<gene>
    <name evidence="4" type="ORF">OIDMADRAFT_125826</name>
</gene>
<dbReference type="PANTHER" id="PTHR43283">
    <property type="entry name" value="BETA-LACTAMASE-RELATED"/>
    <property type="match status" value="1"/>
</dbReference>
<dbReference type="PANTHER" id="PTHR43283:SF17">
    <property type="entry name" value="(LOVD), PUTATIVE (AFU_ORTHOLOGUE AFUA_5G00920)-RELATED"/>
    <property type="match status" value="1"/>
</dbReference>
<keyword evidence="2" id="KW-0378">Hydrolase</keyword>
<evidence type="ECO:0000256" key="2">
    <source>
        <dbReference type="ARBA" id="ARBA00022801"/>
    </source>
</evidence>
<keyword evidence="5" id="KW-1185">Reference proteome</keyword>
<dbReference type="HOGENOM" id="CLU_020027_11_1_1"/>
<proteinExistence type="inferred from homology"/>
<dbReference type="InParanoid" id="A0A0C3DD51"/>
<evidence type="ECO:0000256" key="1">
    <source>
        <dbReference type="ARBA" id="ARBA00009009"/>
    </source>
</evidence>
<dbReference type="InterPro" id="IPR050789">
    <property type="entry name" value="Diverse_Enzym_Activities"/>
</dbReference>
<reference evidence="4 5" key="1">
    <citation type="submission" date="2014-04" db="EMBL/GenBank/DDBJ databases">
        <authorList>
            <consortium name="DOE Joint Genome Institute"/>
            <person name="Kuo A."/>
            <person name="Martino E."/>
            <person name="Perotto S."/>
            <person name="Kohler A."/>
            <person name="Nagy L.G."/>
            <person name="Floudas D."/>
            <person name="Copeland A."/>
            <person name="Barry K.W."/>
            <person name="Cichocki N."/>
            <person name="Veneault-Fourrey C."/>
            <person name="LaButti K."/>
            <person name="Lindquist E.A."/>
            <person name="Lipzen A."/>
            <person name="Lundell T."/>
            <person name="Morin E."/>
            <person name="Murat C."/>
            <person name="Sun H."/>
            <person name="Tunlid A."/>
            <person name="Henrissat B."/>
            <person name="Grigoriev I.V."/>
            <person name="Hibbett D.S."/>
            <person name="Martin F."/>
            <person name="Nordberg H.P."/>
            <person name="Cantor M.N."/>
            <person name="Hua S.X."/>
        </authorList>
    </citation>
    <scope>NUCLEOTIDE SEQUENCE [LARGE SCALE GENOMIC DNA]</scope>
    <source>
        <strain evidence="4 5">Zn</strain>
    </source>
</reference>
<evidence type="ECO:0000259" key="3">
    <source>
        <dbReference type="Pfam" id="PF00144"/>
    </source>
</evidence>
<evidence type="ECO:0000313" key="4">
    <source>
        <dbReference type="EMBL" id="KIM99887.1"/>
    </source>
</evidence>
<dbReference type="SUPFAM" id="SSF56601">
    <property type="entry name" value="beta-lactamase/transpeptidase-like"/>
    <property type="match status" value="1"/>
</dbReference>